<dbReference type="RefSeq" id="WP_139064871.1">
    <property type="nucleotide sequence ID" value="NZ_CP040812.1"/>
</dbReference>
<dbReference type="EMBL" id="CP040812">
    <property type="protein sequence ID" value="QCY68295.1"/>
    <property type="molecule type" value="Genomic_DNA"/>
</dbReference>
<organism evidence="2 3">
    <name type="scientific">Antarcticibacterium flavum</name>
    <dbReference type="NCBI Taxonomy" id="2058175"/>
    <lineage>
        <taxon>Bacteria</taxon>
        <taxon>Pseudomonadati</taxon>
        <taxon>Bacteroidota</taxon>
        <taxon>Flavobacteriia</taxon>
        <taxon>Flavobacteriales</taxon>
        <taxon>Flavobacteriaceae</taxon>
        <taxon>Antarcticibacterium</taxon>
    </lineage>
</organism>
<feature type="signal peptide" evidence="1">
    <location>
        <begin position="1"/>
        <end position="21"/>
    </location>
</feature>
<dbReference type="KEGG" id="afla:FHG64_02165"/>
<reference evidence="2 3" key="1">
    <citation type="submission" date="2019-06" db="EMBL/GenBank/DDBJ databases">
        <title>Complete genome sequence of Antarcticibacterium flavum KCTC 52984T from an Antarctic marine sediment.</title>
        <authorList>
            <person name="Lee Y.M."/>
            <person name="Shin S.C."/>
        </authorList>
    </citation>
    <scope>NUCLEOTIDE SEQUENCE [LARGE SCALE GENOMIC DNA]</scope>
    <source>
        <strain evidence="2 3">KCTC 52984</strain>
    </source>
</reference>
<evidence type="ECO:0000313" key="2">
    <source>
        <dbReference type="EMBL" id="QCY68295.1"/>
    </source>
</evidence>
<accession>A0A5B7WZ91</accession>
<evidence type="ECO:0000313" key="3">
    <source>
        <dbReference type="Proteomes" id="UP000309016"/>
    </source>
</evidence>
<keyword evidence="3" id="KW-1185">Reference proteome</keyword>
<dbReference type="OrthoDB" id="1117657at2"/>
<proteinExistence type="predicted"/>
<dbReference type="Proteomes" id="UP000309016">
    <property type="component" value="Chromosome"/>
</dbReference>
<protein>
    <submittedName>
        <fullName evidence="2">DUF4097 domain-containing protein</fullName>
    </submittedName>
</protein>
<sequence length="367" mass="41120">MRTTLYKLLFILALSPSLVFCTNSPQPDELKGRHTKEKKISKEFNVSPDALLKINNSYGNIDLATWDQNRVTIEVIIKTNGNDEEKVREKLEEINVEFNQTTSGVSARTRFTKENSSWWSSLFSGSSNVNMEINYIVRAPATNNVDFSNDYGNIFIDKLTGNAKINCDYGRMDIRELHGSNNQLNFDYSRNSHFGYINKAVINADYSEFTVDDAKTLKINADYTNSKIKRAELVEFSCDYGSLTIDKVKRIAGSGDYLSTKIGDIHHSADLSMDYGSLAIGKVIRGAGEVKINSDYTGLKIGYDREHAFQFSINANYANVKGMDNFEINKQNQGNTSKSYAGYHLNNSGNGNITITSSYGSISFQQL</sequence>
<evidence type="ECO:0000256" key="1">
    <source>
        <dbReference type="SAM" id="SignalP"/>
    </source>
</evidence>
<keyword evidence="1" id="KW-0732">Signal</keyword>
<feature type="chain" id="PRO_5023114462" evidence="1">
    <location>
        <begin position="22"/>
        <end position="367"/>
    </location>
</feature>
<dbReference type="AlphaFoldDB" id="A0A5B7WZ91"/>
<name>A0A5B7WZ91_9FLAO</name>
<gene>
    <name evidence="2" type="ORF">FHG64_02165</name>
</gene>